<keyword evidence="2" id="KW-1185">Reference proteome</keyword>
<accession>A0A5P8WGB6</accession>
<dbReference type="AlphaFoldDB" id="A0A5P8WGB6"/>
<sequence length="42" mass="4727">MAFQGILYPLKVFSIEGNRDRYFGGSNELFGRASEKTVSARN</sequence>
<evidence type="ECO:0000313" key="1">
    <source>
        <dbReference type="EMBL" id="QFS51818.1"/>
    </source>
</evidence>
<name>A0A5P8WGB6_9NOSO</name>
<evidence type="ECO:0000313" key="2">
    <source>
        <dbReference type="Proteomes" id="UP000326678"/>
    </source>
</evidence>
<dbReference type="EMBL" id="CP045227">
    <property type="protein sequence ID" value="QFS51818.1"/>
    <property type="molecule type" value="Genomic_DNA"/>
</dbReference>
<proteinExistence type="predicted"/>
<protein>
    <submittedName>
        <fullName evidence="1">Uncharacterized protein</fullName>
    </submittedName>
</protein>
<dbReference type="KEGG" id="nsh:GXM_09312"/>
<gene>
    <name evidence="1" type="ORF">GXM_09312</name>
</gene>
<organism evidence="1 2">
    <name type="scientific">Nostoc sphaeroides CCNUC1</name>
    <dbReference type="NCBI Taxonomy" id="2653204"/>
    <lineage>
        <taxon>Bacteria</taxon>
        <taxon>Bacillati</taxon>
        <taxon>Cyanobacteriota</taxon>
        <taxon>Cyanophyceae</taxon>
        <taxon>Nostocales</taxon>
        <taxon>Nostocaceae</taxon>
        <taxon>Nostoc</taxon>
    </lineage>
</organism>
<reference evidence="1 2" key="1">
    <citation type="submission" date="2019-10" db="EMBL/GenBank/DDBJ databases">
        <title>Genomic and transcriptomic insights into the perfect genentic adaptation of a filamentous nitrogen-fixing cyanobacterium to rice fields.</title>
        <authorList>
            <person name="Chen Z."/>
        </authorList>
    </citation>
    <scope>NUCLEOTIDE SEQUENCE [LARGE SCALE GENOMIC DNA]</scope>
    <source>
        <strain evidence="1">CCNUC1</strain>
    </source>
</reference>
<dbReference type="Proteomes" id="UP000326678">
    <property type="component" value="Chromosome Gxm2"/>
</dbReference>